<dbReference type="Proteomes" id="UP000539111">
    <property type="component" value="Unassembled WGS sequence"/>
</dbReference>
<sequence>MAQKVQVILIDDFDGGDATETVRFSLDRGTYEIDLSTKNADALRETMAPWIAKARRVAADKPARRGKSSGSSAARKETGEIREWAKQNGHNIGDRGRIPTEIVEAFRAAKR</sequence>
<dbReference type="Pfam" id="PF11774">
    <property type="entry name" value="Lsr2"/>
    <property type="match status" value="1"/>
</dbReference>
<evidence type="ECO:0000256" key="1">
    <source>
        <dbReference type="ARBA" id="ARBA00023125"/>
    </source>
</evidence>
<dbReference type="GO" id="GO:0003677">
    <property type="term" value="F:DNA binding"/>
    <property type="evidence" value="ECO:0007669"/>
    <property type="project" value="UniProtKB-KW"/>
</dbReference>
<dbReference type="Gene3D" id="4.10.320.10">
    <property type="entry name" value="E3-binding domain"/>
    <property type="match status" value="1"/>
</dbReference>
<keyword evidence="1" id="KW-0238">DNA-binding</keyword>
<organism evidence="5 6">
    <name type="scientific">Spelaeicoccus albus</name>
    <dbReference type="NCBI Taxonomy" id="1280376"/>
    <lineage>
        <taxon>Bacteria</taxon>
        <taxon>Bacillati</taxon>
        <taxon>Actinomycetota</taxon>
        <taxon>Actinomycetes</taxon>
        <taxon>Micrococcales</taxon>
        <taxon>Brevibacteriaceae</taxon>
        <taxon>Spelaeicoccus</taxon>
    </lineage>
</organism>
<dbReference type="InterPro" id="IPR024412">
    <property type="entry name" value="Lsr2_dim_dom"/>
</dbReference>
<feature type="domain" description="Lsr2 DNA-binding" evidence="4">
    <location>
        <begin position="74"/>
        <end position="109"/>
    </location>
</feature>
<feature type="domain" description="Lsr2 dimerization" evidence="3">
    <location>
        <begin position="1"/>
        <end position="57"/>
    </location>
</feature>
<name>A0A7Z0IJD7_9MICO</name>
<evidence type="ECO:0000313" key="6">
    <source>
        <dbReference type="Proteomes" id="UP000539111"/>
    </source>
</evidence>
<reference evidence="5 6" key="1">
    <citation type="submission" date="2020-07" db="EMBL/GenBank/DDBJ databases">
        <title>Sequencing the genomes of 1000 actinobacteria strains.</title>
        <authorList>
            <person name="Klenk H.-P."/>
        </authorList>
    </citation>
    <scope>NUCLEOTIDE SEQUENCE [LARGE SCALE GENOMIC DNA]</scope>
    <source>
        <strain evidence="5 6">DSM 26341</strain>
    </source>
</reference>
<dbReference type="GO" id="GO:0016746">
    <property type="term" value="F:acyltransferase activity"/>
    <property type="evidence" value="ECO:0007669"/>
    <property type="project" value="InterPro"/>
</dbReference>
<dbReference type="InterPro" id="IPR042261">
    <property type="entry name" value="Lsr2-like_dimerization"/>
</dbReference>
<dbReference type="RefSeq" id="WP_179429652.1">
    <property type="nucleotide sequence ID" value="NZ_JACBZP010000001.1"/>
</dbReference>
<keyword evidence="6" id="KW-1185">Reference proteome</keyword>
<evidence type="ECO:0000259" key="3">
    <source>
        <dbReference type="Pfam" id="PF11774"/>
    </source>
</evidence>
<feature type="compositionally biased region" description="Basic and acidic residues" evidence="2">
    <location>
        <begin position="74"/>
        <end position="85"/>
    </location>
</feature>
<proteinExistence type="predicted"/>
<dbReference type="AlphaFoldDB" id="A0A7Z0IJD7"/>
<evidence type="ECO:0000313" key="5">
    <source>
        <dbReference type="EMBL" id="NYI69424.1"/>
    </source>
</evidence>
<feature type="region of interest" description="Disordered" evidence="2">
    <location>
        <begin position="58"/>
        <end position="97"/>
    </location>
</feature>
<dbReference type="Pfam" id="PF23359">
    <property type="entry name" value="Lsr2_DNA-bd"/>
    <property type="match status" value="1"/>
</dbReference>
<evidence type="ECO:0000259" key="4">
    <source>
        <dbReference type="Pfam" id="PF23359"/>
    </source>
</evidence>
<dbReference type="Gene3D" id="3.30.60.230">
    <property type="entry name" value="Lsr2, dimerization domain"/>
    <property type="match status" value="1"/>
</dbReference>
<dbReference type="EMBL" id="JACBZP010000001">
    <property type="protein sequence ID" value="NYI69424.1"/>
    <property type="molecule type" value="Genomic_DNA"/>
</dbReference>
<protein>
    <submittedName>
        <fullName evidence="5">Ribosome assembly protein YihI (Activator of Der GTPase)</fullName>
    </submittedName>
</protein>
<accession>A0A7Z0IJD7</accession>
<dbReference type="InterPro" id="IPR055370">
    <property type="entry name" value="Lsr2_DNA-bd"/>
</dbReference>
<evidence type="ECO:0000256" key="2">
    <source>
        <dbReference type="SAM" id="MobiDB-lite"/>
    </source>
</evidence>
<comment type="caution">
    <text evidence="5">The sequence shown here is derived from an EMBL/GenBank/DDBJ whole genome shotgun (WGS) entry which is preliminary data.</text>
</comment>
<gene>
    <name evidence="5" type="ORF">BJY26_003730</name>
</gene>
<dbReference type="InterPro" id="IPR036625">
    <property type="entry name" value="E3-bd_dom_sf"/>
</dbReference>